<reference evidence="2 3" key="1">
    <citation type="submission" date="2020-08" db="EMBL/GenBank/DDBJ databases">
        <title>Sequencing the genomes of 1000 actinobacteria strains.</title>
        <authorList>
            <person name="Klenk H.-P."/>
        </authorList>
    </citation>
    <scope>NUCLEOTIDE SEQUENCE [LARGE SCALE GENOMIC DNA]</scope>
    <source>
        <strain evidence="2 3">DSM 45859</strain>
    </source>
</reference>
<feature type="region of interest" description="Disordered" evidence="1">
    <location>
        <begin position="102"/>
        <end position="126"/>
    </location>
</feature>
<accession>A0A840J302</accession>
<name>A0A840J302_9PSEU</name>
<keyword evidence="3" id="KW-1185">Reference proteome</keyword>
<gene>
    <name evidence="2" type="ORF">BJY18_006926</name>
</gene>
<sequence length="227" mass="24468">MRRRRARDRNSGLAVRRQPGGWPGRLAGFPRPMPCGRPVPGCERGRVDGPAARTEVARTEVAQSGVARSGVARSGVARSGVVRAEVVRTEVDPALTASIRWRATARHRTPPEAEVPRRSSPRRLEQPVSGVACRPDSATWFGAVCVVVWAETGWIVHRCNARNESDWPPRSASACRNSAGQCGRCLAGSGAKLAVWAVFASQWERRPDGKDAPKTSTMIASAARCVA</sequence>
<dbReference type="Proteomes" id="UP000581769">
    <property type="component" value="Unassembled WGS sequence"/>
</dbReference>
<organism evidence="2 3">
    <name type="scientific">Amycolatopsis jiangsuensis</name>
    <dbReference type="NCBI Taxonomy" id="1181879"/>
    <lineage>
        <taxon>Bacteria</taxon>
        <taxon>Bacillati</taxon>
        <taxon>Actinomycetota</taxon>
        <taxon>Actinomycetes</taxon>
        <taxon>Pseudonocardiales</taxon>
        <taxon>Pseudonocardiaceae</taxon>
        <taxon>Amycolatopsis</taxon>
    </lineage>
</organism>
<comment type="caution">
    <text evidence="2">The sequence shown here is derived from an EMBL/GenBank/DDBJ whole genome shotgun (WGS) entry which is preliminary data.</text>
</comment>
<dbReference type="AlphaFoldDB" id="A0A840J302"/>
<proteinExistence type="predicted"/>
<dbReference type="EMBL" id="JACHMG010000001">
    <property type="protein sequence ID" value="MBB4689441.1"/>
    <property type="molecule type" value="Genomic_DNA"/>
</dbReference>
<protein>
    <submittedName>
        <fullName evidence="2">Uncharacterized protein</fullName>
    </submittedName>
</protein>
<evidence type="ECO:0000313" key="3">
    <source>
        <dbReference type="Proteomes" id="UP000581769"/>
    </source>
</evidence>
<feature type="region of interest" description="Disordered" evidence="1">
    <location>
        <begin position="1"/>
        <end position="33"/>
    </location>
</feature>
<evidence type="ECO:0000256" key="1">
    <source>
        <dbReference type="SAM" id="MobiDB-lite"/>
    </source>
</evidence>
<evidence type="ECO:0000313" key="2">
    <source>
        <dbReference type="EMBL" id="MBB4689441.1"/>
    </source>
</evidence>
<feature type="compositionally biased region" description="Basic and acidic residues" evidence="1">
    <location>
        <begin position="109"/>
        <end position="125"/>
    </location>
</feature>